<feature type="domain" description="DUF4214" evidence="1">
    <location>
        <begin position="62"/>
        <end position="119"/>
    </location>
</feature>
<dbReference type="EMBL" id="VVIW01000001">
    <property type="protein sequence ID" value="NHZ38989.1"/>
    <property type="molecule type" value="Genomic_DNA"/>
</dbReference>
<comment type="caution">
    <text evidence="2">The sequence shown here is derived from an EMBL/GenBank/DDBJ whole genome shotgun (WGS) entry which is preliminary data.</text>
</comment>
<evidence type="ECO:0000313" key="3">
    <source>
        <dbReference type="Proteomes" id="UP000819052"/>
    </source>
</evidence>
<organism evidence="2 3">
    <name type="scientific">Massilia aquatica</name>
    <dbReference type="NCBI Taxonomy" id="2609000"/>
    <lineage>
        <taxon>Bacteria</taxon>
        <taxon>Pseudomonadati</taxon>
        <taxon>Pseudomonadota</taxon>
        <taxon>Betaproteobacteria</taxon>
        <taxon>Burkholderiales</taxon>
        <taxon>Oxalobacteraceae</taxon>
        <taxon>Telluria group</taxon>
        <taxon>Massilia</taxon>
    </lineage>
</organism>
<sequence>MAVATEYTKVAQELYLSYFGRPADSTGLASMTAALAAAKAPTDTAGLALAYKTNAEVKQLMDNFGTSAESAALYPGSTAEFVKGVYMNLFGRAPDAEGGAYWVKQIDAGTLSKGAAAYNILTGAIDAKGADSLTVAKKVLVASNFTAAIDTQAEITGYSGNAAAAEARKLLSNVNANTNDIVYQATVNSVLASLALGTTPGATIRLTAQLDMLVGTDANDTFSGVIFDNQNTLQGGDEIIGGGGNDTLRADVGDSQRFAFRAKTEGVENVVISAQAISTDKTDNNTGRTSEVQIDAERMNGVTRFEDSNSRADLLIEDIRILDSQITRDITIAMVQTDPGNVDFGVYFDQHSLRAAPVTASGATLRLQVMDTRASDLGEPQLKDQPYNGFLFSLDGKQIRVASEKIDQAQNYVELLAALKIAVSQTPGLQNFQVDAGSTFTVADTSTGRPQTGVEIVLTNKGAGTITLPKGSGWVAEAAVPPVSGLHTAILLGNPTSVVSKITSTVILDDVGRGSNGGDLVIGGLSDGDTSTSQGVQRFEITVERTSRLQTINSTDNILEEVIFVNGVTKGAVFVNGNANLKAANIGISGTPANGIPSDGGIVTKPGFGVDTPLPGTDTINGGLQHGDKYGFHDVRLIDASVMVGDVSLTAAITNRAVAKYINKVDTQSNSAADNVAFSYTGGIANDTMVVDLDAGVAGSRSQIVSGLEDFTFNLDGGTGNDALTLRIVPAAAGGGLPQFWNSNQDLNNNIQINGGDGNDTIRKLGDGDSRITGGAGDDTIYSENTGVTNLFTLSYGTNNLNQVNQPAVAAPIVPAPGAPAPVAVLAPTTAVWAFNVTNQDNVLPIADRFVGNMRSDVNDSYGLFNTKLNVTYKGITSTVDVANVNYRSTDAQINQAIKAAINDNPVLNKLLVAADGPAFSLTVMALSDGKHVVGDLSVGLVAPTLTLGTISAADIAAFQAAYGLTAGTDVYATILANIATFNTNLDYASRFATAYTTDVLAQANGATVVELTGEESLAISDNIITPGSGNDVIVLGNKETATVTPLAADYAVSNNETVVYAAGFGNDTIVNFDVTGAGVDHLDFTAIGGTTLTTGFTGDKSITIGAAVATALTTDAINLLYATANDKAQTHVYVAVNSVTNVGSVYSIADAAGAGGAVATLEGTIDLASTGTAGTLLSGTNLWANLTQANFVNSSAANYYLLEGAASVFAPVVVVPPVTSAFSVSPTATGVNAGNGVDATITVTGGATYNATVTNFAAGDKLVLPAGAVLTFDDTAPANEVKVIATTGALIQTITVQAPAAIGNAITDVATFNTAFGAGALTQAVGAKNAVAVNNTVVSFDAGVASGSPSISDYKFNVAAGTYNTTIANFNDGDVMAFIAGSAVTITNTAPGDNVIVLNAVNGATTTTITLTGIAGADDLAVGTSIANFNTTFGAGSLIIG</sequence>
<dbReference type="InterPro" id="IPR011049">
    <property type="entry name" value="Serralysin-like_metalloprot_C"/>
</dbReference>
<dbReference type="Proteomes" id="UP000819052">
    <property type="component" value="Unassembled WGS sequence"/>
</dbReference>
<evidence type="ECO:0000313" key="2">
    <source>
        <dbReference type="EMBL" id="NHZ38989.1"/>
    </source>
</evidence>
<name>A0ABX0M5W9_9BURK</name>
<evidence type="ECO:0000259" key="1">
    <source>
        <dbReference type="Pfam" id="PF13946"/>
    </source>
</evidence>
<dbReference type="SUPFAM" id="SSF51120">
    <property type="entry name" value="beta-Roll"/>
    <property type="match status" value="2"/>
</dbReference>
<keyword evidence="3" id="KW-1185">Reference proteome</keyword>
<dbReference type="RefSeq" id="WP_167074224.1">
    <property type="nucleotide sequence ID" value="NZ_VVIW01000001.1"/>
</dbReference>
<dbReference type="PRINTS" id="PR00313">
    <property type="entry name" value="CABNDNGRPT"/>
</dbReference>
<protein>
    <submittedName>
        <fullName evidence="2">DUF4214 domain-containing protein</fullName>
    </submittedName>
</protein>
<gene>
    <name evidence="2" type="ORF">F1609_02230</name>
</gene>
<proteinExistence type="predicted"/>
<dbReference type="Pfam" id="PF13946">
    <property type="entry name" value="DUF4214"/>
    <property type="match status" value="1"/>
</dbReference>
<dbReference type="InterPro" id="IPR025282">
    <property type="entry name" value="DUF4214"/>
</dbReference>
<reference evidence="2 3" key="1">
    <citation type="submission" date="2019-09" db="EMBL/GenBank/DDBJ databases">
        <title>Taxonomy of Antarctic Massilia spp.: description of Massilia rubra sp. nov., Massilia aquatica sp. nov., Massilia mucilaginosa sp. nov., Massilia frigida sp. nov. isolated from streams, lakes and regoliths.</title>
        <authorList>
            <person name="Holochova P."/>
            <person name="Sedlacek I."/>
            <person name="Kralova S."/>
            <person name="Maslanova I."/>
            <person name="Busse H.-J."/>
            <person name="Stankova E."/>
            <person name="Vrbovska V."/>
            <person name="Kovarovic V."/>
            <person name="Bartak M."/>
            <person name="Svec P."/>
            <person name="Pantucek R."/>
        </authorList>
    </citation>
    <scope>NUCLEOTIDE SEQUENCE [LARGE SCALE GENOMIC DNA]</scope>
    <source>
        <strain evidence="2 3">CCM 8693</strain>
    </source>
</reference>
<accession>A0ABX0M5W9</accession>